<dbReference type="STRING" id="3068.D8TLW7"/>
<dbReference type="SMART" id="SM00248">
    <property type="entry name" value="ANK"/>
    <property type="match status" value="7"/>
</dbReference>
<dbReference type="RefSeq" id="XP_002947357.1">
    <property type="nucleotide sequence ID" value="XM_002947311.1"/>
</dbReference>
<dbReference type="Gene3D" id="1.25.40.20">
    <property type="entry name" value="Ankyrin repeat-containing domain"/>
    <property type="match status" value="2"/>
</dbReference>
<keyword evidence="6" id="KW-1185">Reference proteome</keyword>
<proteinExistence type="predicted"/>
<dbReference type="Pfam" id="PF12796">
    <property type="entry name" value="Ank_2"/>
    <property type="match status" value="1"/>
</dbReference>
<evidence type="ECO:0000313" key="5">
    <source>
        <dbReference type="EMBL" id="EFJ51405.1"/>
    </source>
</evidence>
<feature type="repeat" description="ANK" evidence="3">
    <location>
        <begin position="266"/>
        <end position="298"/>
    </location>
</feature>
<dbReference type="eggNOG" id="KOG0504">
    <property type="taxonomic scope" value="Eukaryota"/>
</dbReference>
<dbReference type="InterPro" id="IPR002110">
    <property type="entry name" value="Ankyrin_rpt"/>
</dbReference>
<evidence type="ECO:0000256" key="2">
    <source>
        <dbReference type="ARBA" id="ARBA00023043"/>
    </source>
</evidence>
<keyword evidence="1" id="KW-0677">Repeat</keyword>
<evidence type="ECO:0000313" key="6">
    <source>
        <dbReference type="Proteomes" id="UP000001058"/>
    </source>
</evidence>
<evidence type="ECO:0000256" key="4">
    <source>
        <dbReference type="SAM" id="MobiDB-lite"/>
    </source>
</evidence>
<dbReference type="PROSITE" id="PS50297">
    <property type="entry name" value="ANK_REP_REGION"/>
    <property type="match status" value="1"/>
</dbReference>
<dbReference type="PROSITE" id="PS50088">
    <property type="entry name" value="ANK_REPEAT"/>
    <property type="match status" value="3"/>
</dbReference>
<sequence>MASRFLLARYGPLTAVRHLYSLSHHSQLSHRASAQEQDEIISEILRELCEAGAELALHDALLLMQAARAGHISVVSELIRVAKPSTFALSRALTAASETGRREVVRALLAAGAPAAAYQSAALSAAVAHGDPEVVYVLCATGADPAADHSRALRRAVQLGHIEAARTLLQYGADVRVMCSAVLLHACQLPVFVSTAARAATEPRVPGCGGGALLYPSAAAAAAASPCCAGGSDGDSDSQKTCNDVERQSLELVQLLLRAGADVRWHGRPALEAAASRGYRTLVGVLLAAGADPAACNSSALVAASIQGHVDVVDMLLESGADPWDVTDFAIRTASERGHASVLRTLRLAQLATTSSSVPTGEDFSGLQGSSGGGLGDGSHTPPTLVAPACRWSVSPPFASAAGGRWSACLPVVATPSTGAAGAVLGTTEGETLGAVLRRTCMYESPPCGFDR</sequence>
<feature type="repeat" description="ANK" evidence="3">
    <location>
        <begin position="148"/>
        <end position="180"/>
    </location>
</feature>
<accession>D8TLW7</accession>
<dbReference type="OrthoDB" id="546835at2759"/>
<name>D8TLW7_VOLCA</name>
<evidence type="ECO:0000256" key="3">
    <source>
        <dbReference type="PROSITE-ProRule" id="PRU00023"/>
    </source>
</evidence>
<keyword evidence="2 3" id="KW-0040">ANK repeat</keyword>
<protein>
    <submittedName>
        <fullName evidence="5">Uncharacterized protein</fullName>
    </submittedName>
</protein>
<dbReference type="PANTHER" id="PTHR24198">
    <property type="entry name" value="ANKYRIN REPEAT AND PROTEIN KINASE DOMAIN-CONTAINING PROTEIN"/>
    <property type="match status" value="1"/>
</dbReference>
<dbReference type="KEGG" id="vcn:VOLCADRAFT_87656"/>
<gene>
    <name evidence="5" type="ORF">VOLCADRAFT_87656</name>
</gene>
<evidence type="ECO:0000256" key="1">
    <source>
        <dbReference type="ARBA" id="ARBA00022737"/>
    </source>
</evidence>
<dbReference type="GeneID" id="9620320"/>
<dbReference type="PANTHER" id="PTHR24198:SF165">
    <property type="entry name" value="ANKYRIN REPEAT-CONTAINING PROTEIN-RELATED"/>
    <property type="match status" value="1"/>
</dbReference>
<dbReference type="InterPro" id="IPR036770">
    <property type="entry name" value="Ankyrin_rpt-contain_sf"/>
</dbReference>
<dbReference type="InParanoid" id="D8TLW7"/>
<organism evidence="6">
    <name type="scientific">Volvox carteri f. nagariensis</name>
    <dbReference type="NCBI Taxonomy" id="3068"/>
    <lineage>
        <taxon>Eukaryota</taxon>
        <taxon>Viridiplantae</taxon>
        <taxon>Chlorophyta</taxon>
        <taxon>core chlorophytes</taxon>
        <taxon>Chlorophyceae</taxon>
        <taxon>CS clade</taxon>
        <taxon>Chlamydomonadales</taxon>
        <taxon>Volvocaceae</taxon>
        <taxon>Volvox</taxon>
    </lineage>
</organism>
<dbReference type="EMBL" id="GL378327">
    <property type="protein sequence ID" value="EFJ51405.1"/>
    <property type="molecule type" value="Genomic_DNA"/>
</dbReference>
<reference evidence="5 6" key="1">
    <citation type="journal article" date="2010" name="Science">
        <title>Genomic analysis of organismal complexity in the multicellular green alga Volvox carteri.</title>
        <authorList>
            <person name="Prochnik S.E."/>
            <person name="Umen J."/>
            <person name="Nedelcu A.M."/>
            <person name="Hallmann A."/>
            <person name="Miller S.M."/>
            <person name="Nishii I."/>
            <person name="Ferris P."/>
            <person name="Kuo A."/>
            <person name="Mitros T."/>
            <person name="Fritz-Laylin L.K."/>
            <person name="Hellsten U."/>
            <person name="Chapman J."/>
            <person name="Simakov O."/>
            <person name="Rensing S.A."/>
            <person name="Terry A."/>
            <person name="Pangilinan J."/>
            <person name="Kapitonov V."/>
            <person name="Jurka J."/>
            <person name="Salamov A."/>
            <person name="Shapiro H."/>
            <person name="Schmutz J."/>
            <person name="Grimwood J."/>
            <person name="Lindquist E."/>
            <person name="Lucas S."/>
            <person name="Grigoriev I.V."/>
            <person name="Schmitt R."/>
            <person name="Kirk D."/>
            <person name="Rokhsar D.S."/>
        </authorList>
    </citation>
    <scope>NUCLEOTIDE SEQUENCE [LARGE SCALE GENOMIC DNA]</scope>
    <source>
        <strain evidence="6">f. Nagariensis / Eve</strain>
    </source>
</reference>
<dbReference type="SUPFAM" id="SSF48403">
    <property type="entry name" value="Ankyrin repeat"/>
    <property type="match status" value="2"/>
</dbReference>
<feature type="repeat" description="ANK" evidence="3">
    <location>
        <begin position="296"/>
        <end position="322"/>
    </location>
</feature>
<feature type="region of interest" description="Disordered" evidence="4">
    <location>
        <begin position="356"/>
        <end position="380"/>
    </location>
</feature>
<dbReference type="Proteomes" id="UP000001058">
    <property type="component" value="Unassembled WGS sequence"/>
</dbReference>
<dbReference type="AlphaFoldDB" id="D8TLW7"/>